<feature type="signal peptide" evidence="3">
    <location>
        <begin position="1"/>
        <end position="25"/>
    </location>
</feature>
<dbReference type="Proteomes" id="UP001156940">
    <property type="component" value="Unassembled WGS sequence"/>
</dbReference>
<dbReference type="InterPro" id="IPR022385">
    <property type="entry name" value="Rhs_assc_core"/>
</dbReference>
<gene>
    <name evidence="5" type="ORF">QFW77_16880</name>
</gene>
<dbReference type="Gene3D" id="2.180.10.10">
    <property type="entry name" value="RHS repeat-associated core"/>
    <property type="match status" value="1"/>
</dbReference>
<evidence type="ECO:0000256" key="3">
    <source>
        <dbReference type="SAM" id="SignalP"/>
    </source>
</evidence>
<dbReference type="PANTHER" id="PTHR32305:SF15">
    <property type="entry name" value="PROTEIN RHSA-RELATED"/>
    <property type="match status" value="1"/>
</dbReference>
<comment type="caution">
    <text evidence="5">The sequence shown here is derived from an EMBL/GenBank/DDBJ whole genome shotgun (WGS) entry which is preliminary data.</text>
</comment>
<proteinExistence type="predicted"/>
<feature type="region of interest" description="Disordered" evidence="2">
    <location>
        <begin position="126"/>
        <end position="157"/>
    </location>
</feature>
<keyword evidence="1" id="KW-0677">Repeat</keyword>
<dbReference type="RefSeq" id="WP_280575976.1">
    <property type="nucleotide sequence ID" value="NZ_JARXRM010000045.1"/>
</dbReference>
<feature type="chain" id="PRO_5045840887" evidence="3">
    <location>
        <begin position="26"/>
        <end position="293"/>
    </location>
</feature>
<evidence type="ECO:0000256" key="1">
    <source>
        <dbReference type="ARBA" id="ARBA00022737"/>
    </source>
</evidence>
<organism evidence="5 6">
    <name type="scientific">Luteimonas endophytica</name>
    <dbReference type="NCBI Taxonomy" id="3042023"/>
    <lineage>
        <taxon>Bacteria</taxon>
        <taxon>Pseudomonadati</taxon>
        <taxon>Pseudomonadota</taxon>
        <taxon>Gammaproteobacteria</taxon>
        <taxon>Lysobacterales</taxon>
        <taxon>Lysobacteraceae</taxon>
        <taxon>Luteimonas</taxon>
    </lineage>
</organism>
<evidence type="ECO:0000259" key="4">
    <source>
        <dbReference type="Pfam" id="PF25023"/>
    </source>
</evidence>
<evidence type="ECO:0000313" key="5">
    <source>
        <dbReference type="EMBL" id="MDH5824648.1"/>
    </source>
</evidence>
<keyword evidence="6" id="KW-1185">Reference proteome</keyword>
<sequence length="293" mass="31715">MSPRMSMMRRWAFLALLCIGPQALAQTAIKYIHTDALGSVVAVTDANRNVIERREYEPYGVQLTPAAQDGPGYTGHVQDAATGLVYMQQRYYDPMLGVFLSVDPVKAYGSLVSQFHRYRYANNNPYRFTDPNGRLARDKEEPPSPEPTPQEEKPEPTNLASVVVIGVRPAPGPVSTPTPWIGVAGRLGSRLVGPASLFWPSPMGASPCEMPGGPLCGTMMSGLFPPGFWPGDSGAAEWGRRNGVGAKEGKDRFHRGVKEHTPGARGDHDFGVNPETGEVVDQNGEPVGNLNDE</sequence>
<dbReference type="InterPro" id="IPR050708">
    <property type="entry name" value="T6SS_VgrG/RHS"/>
</dbReference>
<dbReference type="NCBIfam" id="TIGR03696">
    <property type="entry name" value="Rhs_assc_core"/>
    <property type="match status" value="1"/>
</dbReference>
<evidence type="ECO:0000313" key="6">
    <source>
        <dbReference type="Proteomes" id="UP001156940"/>
    </source>
</evidence>
<evidence type="ECO:0000256" key="2">
    <source>
        <dbReference type="SAM" id="MobiDB-lite"/>
    </source>
</evidence>
<dbReference type="Pfam" id="PF25023">
    <property type="entry name" value="TEN_YD-shell"/>
    <property type="match status" value="1"/>
</dbReference>
<name>A0ABT6JEM2_9GAMM</name>
<reference evidence="5 6" key="1">
    <citation type="submission" date="2023-04" db="EMBL/GenBank/DDBJ databases">
        <title>Luteimonas endophyticus RD2P54.</title>
        <authorList>
            <person name="Sun J.-Q."/>
        </authorList>
    </citation>
    <scope>NUCLEOTIDE SEQUENCE [LARGE SCALE GENOMIC DNA]</scope>
    <source>
        <strain evidence="5 6">RD2P54</strain>
    </source>
</reference>
<keyword evidence="3" id="KW-0732">Signal</keyword>
<dbReference type="PANTHER" id="PTHR32305">
    <property type="match status" value="1"/>
</dbReference>
<dbReference type="InterPro" id="IPR056823">
    <property type="entry name" value="TEN-like_YD-shell"/>
</dbReference>
<feature type="compositionally biased region" description="Basic and acidic residues" evidence="2">
    <location>
        <begin position="247"/>
        <end position="270"/>
    </location>
</feature>
<dbReference type="EMBL" id="JARXRM010000045">
    <property type="protein sequence ID" value="MDH5824648.1"/>
    <property type="molecule type" value="Genomic_DNA"/>
</dbReference>
<protein>
    <submittedName>
        <fullName evidence="5">RHS repeat-associated core domain-containing protein</fullName>
    </submittedName>
</protein>
<feature type="region of interest" description="Disordered" evidence="2">
    <location>
        <begin position="243"/>
        <end position="293"/>
    </location>
</feature>
<feature type="domain" description="Teneurin-like YD-shell" evidence="4">
    <location>
        <begin position="31"/>
        <end position="125"/>
    </location>
</feature>
<accession>A0ABT6JEM2</accession>